<dbReference type="InterPro" id="IPR001763">
    <property type="entry name" value="Rhodanese-like_dom"/>
</dbReference>
<evidence type="ECO:0000313" key="3">
    <source>
        <dbReference type="Proteomes" id="UP000562352"/>
    </source>
</evidence>
<organism evidence="2 3">
    <name type="scientific">Planomonospora venezuelensis</name>
    <dbReference type="NCBI Taxonomy" id="1999"/>
    <lineage>
        <taxon>Bacteria</taxon>
        <taxon>Bacillati</taxon>
        <taxon>Actinomycetota</taxon>
        <taxon>Actinomycetes</taxon>
        <taxon>Streptosporangiales</taxon>
        <taxon>Streptosporangiaceae</taxon>
        <taxon>Planomonospora</taxon>
    </lineage>
</organism>
<dbReference type="PROSITE" id="PS50206">
    <property type="entry name" value="RHODANESE_3"/>
    <property type="match status" value="1"/>
</dbReference>
<dbReference type="EMBL" id="JACHJJ010000008">
    <property type="protein sequence ID" value="MBB5963632.1"/>
    <property type="molecule type" value="Genomic_DNA"/>
</dbReference>
<dbReference type="PROSITE" id="PS00380">
    <property type="entry name" value="RHODANESE_1"/>
    <property type="match status" value="1"/>
</dbReference>
<dbReference type="InterPro" id="IPR050229">
    <property type="entry name" value="GlpE_sulfurtransferase"/>
</dbReference>
<dbReference type="Proteomes" id="UP000562352">
    <property type="component" value="Unassembled WGS sequence"/>
</dbReference>
<keyword evidence="3" id="KW-1185">Reference proteome</keyword>
<dbReference type="InterPro" id="IPR036873">
    <property type="entry name" value="Rhodanese-like_dom_sf"/>
</dbReference>
<name>A0A841CZ26_PLAVE</name>
<dbReference type="CDD" id="cd00158">
    <property type="entry name" value="RHOD"/>
    <property type="match status" value="1"/>
</dbReference>
<dbReference type="PANTHER" id="PTHR43031:SF1">
    <property type="entry name" value="PYRIDINE NUCLEOTIDE-DISULPHIDE OXIDOREDUCTASE"/>
    <property type="match status" value="1"/>
</dbReference>
<dbReference type="RefSeq" id="WP_184941907.1">
    <property type="nucleotide sequence ID" value="NZ_BAAAWZ010000001.1"/>
</dbReference>
<dbReference type="AlphaFoldDB" id="A0A841CZ26"/>
<evidence type="ECO:0000313" key="2">
    <source>
        <dbReference type="EMBL" id="MBB5963632.1"/>
    </source>
</evidence>
<reference evidence="2 3" key="1">
    <citation type="submission" date="2020-08" db="EMBL/GenBank/DDBJ databases">
        <title>Genomic Encyclopedia of Type Strains, Phase III (KMG-III): the genomes of soil and plant-associated and newly described type strains.</title>
        <authorList>
            <person name="Whitman W."/>
        </authorList>
    </citation>
    <scope>NUCLEOTIDE SEQUENCE [LARGE SCALE GENOMIC DNA]</scope>
    <source>
        <strain evidence="2 3">CECT 3303</strain>
    </source>
</reference>
<dbReference type="InterPro" id="IPR046342">
    <property type="entry name" value="CBS_dom_sf"/>
</dbReference>
<sequence>MVQRIDRDTVRDLLETRDAQLVEVLPGEEYGWAHLPGARNLPLKELGARTAAELDRSRPVVVYCHDWICDMSPRAAPRLERLGFGEVYDYTAGKMDWLSADLPYEGEAILVAGVMRRDPVIAFPDDRVAELEPRIFADPAGAAVVVLREGKIVQGVVGPRELKGAAPDATAEEIMSFGVTTVRPSEELTGLLERMDRAKTHTMVVTRTDGTLAGLLATDVVRAPETGPDL</sequence>
<dbReference type="Pfam" id="PF00571">
    <property type="entry name" value="CBS"/>
    <property type="match status" value="1"/>
</dbReference>
<keyword evidence="2" id="KW-0808">Transferase</keyword>
<dbReference type="SUPFAM" id="SSF54631">
    <property type="entry name" value="CBS-domain pair"/>
    <property type="match status" value="1"/>
</dbReference>
<dbReference type="Pfam" id="PF00581">
    <property type="entry name" value="Rhodanese"/>
    <property type="match status" value="1"/>
</dbReference>
<proteinExistence type="predicted"/>
<protein>
    <submittedName>
        <fullName evidence="2">Rhodanese-related sulfurtransferase</fullName>
    </submittedName>
</protein>
<evidence type="ECO:0000259" key="1">
    <source>
        <dbReference type="PROSITE" id="PS50206"/>
    </source>
</evidence>
<dbReference type="InterPro" id="IPR001307">
    <property type="entry name" value="Thiosulphate_STrfase_CS"/>
</dbReference>
<comment type="caution">
    <text evidence="2">The sequence shown here is derived from an EMBL/GenBank/DDBJ whole genome shotgun (WGS) entry which is preliminary data.</text>
</comment>
<dbReference type="SUPFAM" id="SSF52821">
    <property type="entry name" value="Rhodanese/Cell cycle control phosphatase"/>
    <property type="match status" value="1"/>
</dbReference>
<dbReference type="SMART" id="SM00450">
    <property type="entry name" value="RHOD"/>
    <property type="match status" value="1"/>
</dbReference>
<dbReference type="InterPro" id="IPR000644">
    <property type="entry name" value="CBS_dom"/>
</dbReference>
<dbReference type="PANTHER" id="PTHR43031">
    <property type="entry name" value="FAD-DEPENDENT OXIDOREDUCTASE"/>
    <property type="match status" value="1"/>
</dbReference>
<dbReference type="GO" id="GO:0004792">
    <property type="term" value="F:thiosulfate-cyanide sulfurtransferase activity"/>
    <property type="evidence" value="ECO:0007669"/>
    <property type="project" value="InterPro"/>
</dbReference>
<gene>
    <name evidence="2" type="ORF">FHS22_002912</name>
</gene>
<feature type="domain" description="Rhodanese" evidence="1">
    <location>
        <begin position="15"/>
        <end position="106"/>
    </location>
</feature>
<accession>A0A841CZ26</accession>
<dbReference type="Gene3D" id="3.40.250.10">
    <property type="entry name" value="Rhodanese-like domain"/>
    <property type="match status" value="1"/>
</dbReference>
<dbReference type="Gene3D" id="3.10.580.10">
    <property type="entry name" value="CBS-domain"/>
    <property type="match status" value="1"/>
</dbReference>